<dbReference type="Gene3D" id="1.10.10.10">
    <property type="entry name" value="Winged helix-like DNA-binding domain superfamily/Winged helix DNA-binding domain"/>
    <property type="match status" value="1"/>
</dbReference>
<dbReference type="eggNOG" id="COG1846">
    <property type="taxonomic scope" value="Bacteria"/>
</dbReference>
<dbReference type="SUPFAM" id="SSF46785">
    <property type="entry name" value="Winged helix' DNA-binding domain"/>
    <property type="match status" value="1"/>
</dbReference>
<reference evidence="3" key="1">
    <citation type="submission" date="2011-02" db="EMBL/GenBank/DDBJ databases">
        <title>The complete sequence of chromosome of Deinococcus proteolyticus DSM 20540.</title>
        <authorList>
            <consortium name="US DOE Joint Genome Institute (JGI-PGF)"/>
            <person name="Lucas S."/>
            <person name="Copeland A."/>
            <person name="Lapidus A."/>
            <person name="Bruce D."/>
            <person name="Goodwin L."/>
            <person name="Pitluck S."/>
            <person name="Kyrpides N."/>
            <person name="Mavromatis K."/>
            <person name="Pagani I."/>
            <person name="Ivanova N."/>
            <person name="Ovchinnikova G."/>
            <person name="Zeytun A."/>
            <person name="Detter J.C."/>
            <person name="Han C."/>
            <person name="Land M."/>
            <person name="Hauser L."/>
            <person name="Markowitz V."/>
            <person name="Cheng J.-F."/>
            <person name="Hugenholtz P."/>
            <person name="Woyke T."/>
            <person name="Wu D."/>
            <person name="Pukall R."/>
            <person name="Steenblock K."/>
            <person name="Brambilla E."/>
            <person name="Klenk H.-P."/>
            <person name="Eisen J.A."/>
        </authorList>
    </citation>
    <scope>NUCLEOTIDE SEQUENCE [LARGE SCALE GENOMIC DNA]</scope>
    <source>
        <strain evidence="3">ATCC 35074 / DSM 20540 / JCM 6276 / NBRC 101906 / NCIMB 13154 / VKM Ac-1939 / CCM 2703 / MRP</strain>
    </source>
</reference>
<feature type="domain" description="HTH marR-type" evidence="1">
    <location>
        <begin position="1"/>
        <end position="143"/>
    </location>
</feature>
<keyword evidence="3" id="KW-1185">Reference proteome</keyword>
<dbReference type="GO" id="GO:0006950">
    <property type="term" value="P:response to stress"/>
    <property type="evidence" value="ECO:0007669"/>
    <property type="project" value="TreeGrafter"/>
</dbReference>
<dbReference type="SMART" id="SM00347">
    <property type="entry name" value="HTH_MARR"/>
    <property type="match status" value="1"/>
</dbReference>
<protein>
    <submittedName>
        <fullName evidence="2">Regulatory protein MarR</fullName>
    </submittedName>
</protein>
<dbReference type="GO" id="GO:0003700">
    <property type="term" value="F:DNA-binding transcription factor activity"/>
    <property type="evidence" value="ECO:0007669"/>
    <property type="project" value="InterPro"/>
</dbReference>
<dbReference type="EMBL" id="CP002536">
    <property type="protein sequence ID" value="ADY26282.1"/>
    <property type="molecule type" value="Genomic_DNA"/>
</dbReference>
<dbReference type="AlphaFoldDB" id="F0RNE0"/>
<dbReference type="InterPro" id="IPR000835">
    <property type="entry name" value="HTH_MarR-typ"/>
</dbReference>
<dbReference type="Pfam" id="PF12802">
    <property type="entry name" value="MarR_2"/>
    <property type="match status" value="1"/>
</dbReference>
<evidence type="ECO:0000259" key="1">
    <source>
        <dbReference type="PROSITE" id="PS50995"/>
    </source>
</evidence>
<proteinExistence type="predicted"/>
<dbReference type="STRING" id="693977.Deipr_1130"/>
<evidence type="ECO:0000313" key="2">
    <source>
        <dbReference type="EMBL" id="ADY26282.1"/>
    </source>
</evidence>
<dbReference type="KEGG" id="dpt:Deipr_1130"/>
<dbReference type="InterPro" id="IPR036390">
    <property type="entry name" value="WH_DNA-bd_sf"/>
</dbReference>
<dbReference type="PROSITE" id="PS50995">
    <property type="entry name" value="HTH_MARR_2"/>
    <property type="match status" value="1"/>
</dbReference>
<dbReference type="PANTHER" id="PTHR33164:SF43">
    <property type="entry name" value="HTH-TYPE TRANSCRIPTIONAL REPRESSOR YETL"/>
    <property type="match status" value="1"/>
</dbReference>
<dbReference type="PANTHER" id="PTHR33164">
    <property type="entry name" value="TRANSCRIPTIONAL REGULATOR, MARR FAMILY"/>
    <property type="match status" value="1"/>
</dbReference>
<dbReference type="InterPro" id="IPR036388">
    <property type="entry name" value="WH-like_DNA-bd_sf"/>
</dbReference>
<dbReference type="HOGENOM" id="CLU_083287_27_8_0"/>
<accession>F0RNE0</accession>
<reference evidence="2 3" key="2">
    <citation type="journal article" date="2012" name="Stand. Genomic Sci.">
        <title>Complete genome sequence of the orange-red pigmented, radioresistant Deinococcus proteolyticus type strain (MRP(T)).</title>
        <authorList>
            <person name="Copeland A."/>
            <person name="Zeytun A."/>
            <person name="Yassawong M."/>
            <person name="Nolan M."/>
            <person name="Lucas S."/>
            <person name="Hammon N."/>
            <person name="Deshpande S."/>
            <person name="Cheng J.F."/>
            <person name="Han C."/>
            <person name="Tapia R."/>
            <person name="Goodwin L.A."/>
            <person name="Pitluck S."/>
            <person name="Mavromatis K."/>
            <person name="Liolios K."/>
            <person name="Pagani I."/>
            <person name="Ivanova N."/>
            <person name="Mikhailova N."/>
            <person name="Pati A."/>
            <person name="Chen A."/>
            <person name="Palaniappan K."/>
            <person name="Land M."/>
            <person name="Hauser L."/>
            <person name="Jeffries C.D."/>
            <person name="Brambilla E.M."/>
            <person name="Rohde M."/>
            <person name="Sikorski J."/>
            <person name="Pukall R."/>
            <person name="Goker M."/>
            <person name="Detter J.C."/>
            <person name="Woyke T."/>
            <person name="Bristow J."/>
            <person name="Eisen J.A."/>
            <person name="Markowitz V."/>
            <person name="Hugenholtz P."/>
            <person name="Kyrpides N.C."/>
            <person name="Klenk H.P."/>
            <person name="Lapidus A."/>
        </authorList>
    </citation>
    <scope>NUCLEOTIDE SEQUENCE [LARGE SCALE GENOMIC DNA]</scope>
    <source>
        <strain evidence="3">ATCC 35074 / DSM 20540 / JCM 6276 / NBRC 101906 / NCIMB 13154 / VKM Ac-1939 / CCM 2703 / MRP</strain>
    </source>
</reference>
<dbReference type="OrthoDB" id="69995at2"/>
<evidence type="ECO:0000313" key="3">
    <source>
        <dbReference type="Proteomes" id="UP000007718"/>
    </source>
</evidence>
<sequence length="162" mass="17483">MQSVNRLPPPLLFLMSLWDAWQSLTREGEGLLRGQHGLSLREFIVLSYVGGGDYQPSALAEALGVPRYDISRTLAGLQAAELLSRSPDPADARRSHLQLTEAGEVRRAAAEATVLKFVAGRLQALESSPELPDALSLSRALFSVAGSSESLSPHLPPKENLK</sequence>
<dbReference type="InterPro" id="IPR039422">
    <property type="entry name" value="MarR/SlyA-like"/>
</dbReference>
<name>F0RNE0_DEIPM</name>
<organism evidence="2 3">
    <name type="scientific">Deinococcus proteolyticus (strain ATCC 35074 / DSM 20540 / JCM 6276 / NBRC 101906 / NCIMB 13154 / VKM Ac-1939 / CCM 2703 / MRP)</name>
    <dbReference type="NCBI Taxonomy" id="693977"/>
    <lineage>
        <taxon>Bacteria</taxon>
        <taxon>Thermotogati</taxon>
        <taxon>Deinococcota</taxon>
        <taxon>Deinococci</taxon>
        <taxon>Deinococcales</taxon>
        <taxon>Deinococcaceae</taxon>
        <taxon>Deinococcus</taxon>
    </lineage>
</organism>
<gene>
    <name evidence="2" type="ordered locus">Deipr_1130</name>
</gene>
<dbReference type="Proteomes" id="UP000007718">
    <property type="component" value="Chromosome"/>
</dbReference>